<reference evidence="2 3" key="1">
    <citation type="submission" date="2018-01" db="EMBL/GenBank/DDBJ databases">
        <title>Draft genome sequence of Streptomyces sp. 13K301.</title>
        <authorList>
            <person name="Sahin N."/>
            <person name="Saygin H."/>
            <person name="Ay H."/>
        </authorList>
    </citation>
    <scope>NUCLEOTIDE SEQUENCE [LARGE SCALE GENOMIC DNA]</scope>
    <source>
        <strain evidence="2 3">13K301</strain>
    </source>
</reference>
<dbReference type="Proteomes" id="UP000235943">
    <property type="component" value="Unassembled WGS sequence"/>
</dbReference>
<organism evidence="2 3">
    <name type="scientific">Streptomyces cahuitamycinicus</name>
    <dbReference type="NCBI Taxonomy" id="2070367"/>
    <lineage>
        <taxon>Bacteria</taxon>
        <taxon>Bacillati</taxon>
        <taxon>Actinomycetota</taxon>
        <taxon>Actinomycetes</taxon>
        <taxon>Kitasatosporales</taxon>
        <taxon>Streptomycetaceae</taxon>
        <taxon>Streptomyces</taxon>
    </lineage>
</organism>
<feature type="region of interest" description="Disordered" evidence="1">
    <location>
        <begin position="143"/>
        <end position="162"/>
    </location>
</feature>
<dbReference type="OrthoDB" id="495830at2"/>
<protein>
    <submittedName>
        <fullName evidence="2">Uncharacterized protein</fullName>
    </submittedName>
</protein>
<evidence type="ECO:0000313" key="2">
    <source>
        <dbReference type="EMBL" id="PNG20935.1"/>
    </source>
</evidence>
<name>A0A2N8TPI8_9ACTN</name>
<dbReference type="RefSeq" id="WP_102910011.1">
    <property type="nucleotide sequence ID" value="NZ_POUC01000114.1"/>
</dbReference>
<keyword evidence="3" id="KW-1185">Reference proteome</keyword>
<proteinExistence type="predicted"/>
<evidence type="ECO:0000313" key="3">
    <source>
        <dbReference type="Proteomes" id="UP000235943"/>
    </source>
</evidence>
<evidence type="ECO:0000256" key="1">
    <source>
        <dbReference type="SAM" id="MobiDB-lite"/>
    </source>
</evidence>
<sequence>MGNSTPPTPKQIFAELSVELTGFDRAELAGTGMIDTYYDTLLRMIGEREAGQLLRFASEALDKDRTEKMNGTAFRPAVIDSPRFGPVAVSLIKLWYLGMWYPLPAVYRDLFGSTADDVGHVVSGQGYREGLVWVAAGAHPMGGKPPGHGSWAEPPSLLNPTP</sequence>
<dbReference type="EMBL" id="POUC01000114">
    <property type="protein sequence ID" value="PNG20935.1"/>
    <property type="molecule type" value="Genomic_DNA"/>
</dbReference>
<gene>
    <name evidence="2" type="ORF">C1J00_17500</name>
</gene>
<accession>A0A2N8TPI8</accession>
<dbReference type="AlphaFoldDB" id="A0A2N8TPI8"/>
<comment type="caution">
    <text evidence="2">The sequence shown here is derived from an EMBL/GenBank/DDBJ whole genome shotgun (WGS) entry which is preliminary data.</text>
</comment>